<feature type="domain" description="NodB homology" evidence="3">
    <location>
        <begin position="359"/>
        <end position="574"/>
    </location>
</feature>
<dbReference type="GO" id="GO:0005576">
    <property type="term" value="C:extracellular region"/>
    <property type="evidence" value="ECO:0007669"/>
    <property type="project" value="UniProtKB-SubCell"/>
</dbReference>
<dbReference type="GO" id="GO:0016810">
    <property type="term" value="F:hydrolase activity, acting on carbon-nitrogen (but not peptide) bonds"/>
    <property type="evidence" value="ECO:0007669"/>
    <property type="project" value="InterPro"/>
</dbReference>
<organism evidence="4 5">
    <name type="scientific">Candidatus Harrisonbacteria bacterium RIFCSPLOWO2_01_FULL_40_28</name>
    <dbReference type="NCBI Taxonomy" id="1798406"/>
    <lineage>
        <taxon>Bacteria</taxon>
        <taxon>Candidatus Harrisoniibacteriota</taxon>
    </lineage>
</organism>
<reference evidence="4 5" key="1">
    <citation type="journal article" date="2016" name="Nat. Commun.">
        <title>Thousands of microbial genomes shed light on interconnected biogeochemical processes in an aquifer system.</title>
        <authorList>
            <person name="Anantharaman K."/>
            <person name="Brown C.T."/>
            <person name="Hug L.A."/>
            <person name="Sharon I."/>
            <person name="Castelle C.J."/>
            <person name="Probst A.J."/>
            <person name="Thomas B.C."/>
            <person name="Singh A."/>
            <person name="Wilkins M.J."/>
            <person name="Karaoz U."/>
            <person name="Brodie E.L."/>
            <person name="Williams K.H."/>
            <person name="Hubbard S.S."/>
            <person name="Banfield J.F."/>
        </authorList>
    </citation>
    <scope>NUCLEOTIDE SEQUENCE [LARGE SCALE GENOMIC DNA]</scope>
</reference>
<sequence>MHIKGFLLLIGIGLILGHTSIHSASAHEEGPNLVKNPSLELSTTGSAPDEWLKGRWGVNKAFFTYPVLGHSSSRGARVEISEYTSGDAKWYFKEVPVTPGKIYVFRDTWNATIGSFVTIQFKMTNGGFIYKDIAQLGPSTSWQRTEKEFVVPQGVQSLTVFHLIKNVGILNVDNYELREEFPETQTQEEDPLNLVKNPSLELSTTGSAPDEWLKGRWGVNKAFFTYPVLGHSSSRGARVEISEYTSGDAKWYFKEVPVTPGKIYVLANDYTANTQSYVTVQLRSSNNTYSYVDIAILPPSSAWTHVEKTITIPQDIVGITVFHLINRIGILNVDNYVLRIKETQGGVITTTSTDRFNEGLVTLHFDDGWKSIYDNAIPILNKAGIKSTQYIVSHRLTGFSGYVNKEEVLDMQAKGHEIGSHTETHQHLTALSEDDMRKEILDSRDDLLLIGASPVRTFAYPFGDYNSNTDSIIRNSRYYTSARTSNAGFNTKTTDKFLLERQPVTVNTSASQIKSWIDTSLYDKLWLILTFHNVDYTGSQYSTTPEVIQEVTDYLTTKKAKVVTTTEAIALMLQ</sequence>
<dbReference type="PANTHER" id="PTHR34216">
    <property type="match status" value="1"/>
</dbReference>
<protein>
    <recommendedName>
        <fullName evidence="3">NodB homology domain-containing protein</fullName>
    </recommendedName>
</protein>
<dbReference type="Gene3D" id="3.20.20.370">
    <property type="entry name" value="Glycoside hydrolase/deacetylase"/>
    <property type="match status" value="1"/>
</dbReference>
<proteinExistence type="predicted"/>
<evidence type="ECO:0000256" key="2">
    <source>
        <dbReference type="ARBA" id="ARBA00022729"/>
    </source>
</evidence>
<evidence type="ECO:0000256" key="1">
    <source>
        <dbReference type="ARBA" id="ARBA00004613"/>
    </source>
</evidence>
<dbReference type="Proteomes" id="UP000178517">
    <property type="component" value="Unassembled WGS sequence"/>
</dbReference>
<dbReference type="CDD" id="cd10970">
    <property type="entry name" value="CE4_DAC_u1_6s"/>
    <property type="match status" value="1"/>
</dbReference>
<dbReference type="InterPro" id="IPR002509">
    <property type="entry name" value="NODB_dom"/>
</dbReference>
<dbReference type="Pfam" id="PF01522">
    <property type="entry name" value="Polysacc_deac_1"/>
    <property type="match status" value="1"/>
</dbReference>
<comment type="subcellular location">
    <subcellularLocation>
        <location evidence="1">Secreted</location>
    </subcellularLocation>
</comment>
<dbReference type="STRING" id="1798406.A3A04_01915"/>
<name>A0A1G1ZJP4_9BACT</name>
<dbReference type="PANTHER" id="PTHR34216:SF3">
    <property type="entry name" value="POLY-BETA-1,6-N-ACETYL-D-GLUCOSAMINE N-DEACETYLASE"/>
    <property type="match status" value="1"/>
</dbReference>
<dbReference type="AlphaFoldDB" id="A0A1G1ZJP4"/>
<dbReference type="EMBL" id="MHJI01000031">
    <property type="protein sequence ID" value="OGY64848.1"/>
    <property type="molecule type" value="Genomic_DNA"/>
</dbReference>
<keyword evidence="2" id="KW-0732">Signal</keyword>
<dbReference type="InterPro" id="IPR011330">
    <property type="entry name" value="Glyco_hydro/deAcase_b/a-brl"/>
</dbReference>
<dbReference type="Gene3D" id="2.60.120.260">
    <property type="entry name" value="Galactose-binding domain-like"/>
    <property type="match status" value="2"/>
</dbReference>
<dbReference type="PROSITE" id="PS51677">
    <property type="entry name" value="NODB"/>
    <property type="match status" value="1"/>
</dbReference>
<dbReference type="GO" id="GO:0005975">
    <property type="term" value="P:carbohydrate metabolic process"/>
    <property type="evidence" value="ECO:0007669"/>
    <property type="project" value="InterPro"/>
</dbReference>
<evidence type="ECO:0000259" key="3">
    <source>
        <dbReference type="PROSITE" id="PS51677"/>
    </source>
</evidence>
<accession>A0A1G1ZJP4</accession>
<dbReference type="SUPFAM" id="SSF88713">
    <property type="entry name" value="Glycoside hydrolase/deacetylase"/>
    <property type="match status" value="1"/>
</dbReference>
<evidence type="ECO:0000313" key="5">
    <source>
        <dbReference type="Proteomes" id="UP000178517"/>
    </source>
</evidence>
<dbReference type="InterPro" id="IPR051398">
    <property type="entry name" value="Polysacch_Deacetylase"/>
</dbReference>
<gene>
    <name evidence="4" type="ORF">A3A04_01915</name>
</gene>
<evidence type="ECO:0000313" key="4">
    <source>
        <dbReference type="EMBL" id="OGY64848.1"/>
    </source>
</evidence>
<comment type="caution">
    <text evidence="4">The sequence shown here is derived from an EMBL/GenBank/DDBJ whole genome shotgun (WGS) entry which is preliminary data.</text>
</comment>